<dbReference type="AlphaFoldDB" id="A0A914RMZ0"/>
<name>A0A914RMZ0_PAREQ</name>
<reference evidence="2" key="1">
    <citation type="submission" date="2022-11" db="UniProtKB">
        <authorList>
            <consortium name="WormBaseParasite"/>
        </authorList>
    </citation>
    <scope>IDENTIFICATION</scope>
</reference>
<dbReference type="Proteomes" id="UP000887564">
    <property type="component" value="Unplaced"/>
</dbReference>
<proteinExistence type="predicted"/>
<dbReference type="WBParaSite" id="PEQ_0000766101-mRNA-1">
    <property type="protein sequence ID" value="PEQ_0000766101-mRNA-1"/>
    <property type="gene ID" value="PEQ_0000766101"/>
</dbReference>
<evidence type="ECO:0000313" key="2">
    <source>
        <dbReference type="WBParaSite" id="PEQ_0000766101-mRNA-1"/>
    </source>
</evidence>
<evidence type="ECO:0000313" key="1">
    <source>
        <dbReference type="Proteomes" id="UP000887564"/>
    </source>
</evidence>
<accession>A0A914RMZ0</accession>
<organism evidence="1 2">
    <name type="scientific">Parascaris equorum</name>
    <name type="common">Equine roundworm</name>
    <dbReference type="NCBI Taxonomy" id="6256"/>
    <lineage>
        <taxon>Eukaryota</taxon>
        <taxon>Metazoa</taxon>
        <taxon>Ecdysozoa</taxon>
        <taxon>Nematoda</taxon>
        <taxon>Chromadorea</taxon>
        <taxon>Rhabditida</taxon>
        <taxon>Spirurina</taxon>
        <taxon>Ascaridomorpha</taxon>
        <taxon>Ascaridoidea</taxon>
        <taxon>Ascarididae</taxon>
        <taxon>Parascaris</taxon>
    </lineage>
</organism>
<sequence>MNVLDPFAVTNLFALNRRYWLSLVSASVTPQAEPRKFLSHQDWNSRYAAAEWKKQARLHEKSR</sequence>
<protein>
    <submittedName>
        <fullName evidence="2">Uncharacterized protein</fullName>
    </submittedName>
</protein>
<keyword evidence="1" id="KW-1185">Reference proteome</keyword>